<dbReference type="RefSeq" id="WP_038049495.1">
    <property type="nucleotide sequence ID" value="NZ_JMFG01000020.1"/>
</dbReference>
<comment type="caution">
    <text evidence="3">The sequence shown here is derived from an EMBL/GenBank/DDBJ whole genome shotgun (WGS) entry which is preliminary data.</text>
</comment>
<protein>
    <submittedName>
        <fullName evidence="3">Uncharacterized protein</fullName>
    </submittedName>
</protein>
<proteinExistence type="predicted"/>
<evidence type="ECO:0000313" key="4">
    <source>
        <dbReference type="Proteomes" id="UP000027284"/>
    </source>
</evidence>
<reference evidence="3 4" key="1">
    <citation type="submission" date="2014-04" db="EMBL/GenBank/DDBJ databases">
        <title>The Genome Sequence of Thermoanaerobaculum aquaticum MP-01, The First Cultivated Group 23 Acidobacterium.</title>
        <authorList>
            <person name="Stamps B.W."/>
            <person name="Losey N.A."/>
            <person name="Lawson P.A."/>
            <person name="Stevenson B.S."/>
        </authorList>
    </citation>
    <scope>NUCLEOTIDE SEQUENCE [LARGE SCALE GENOMIC DNA]</scope>
    <source>
        <strain evidence="3 4">MP-01</strain>
    </source>
</reference>
<evidence type="ECO:0000256" key="2">
    <source>
        <dbReference type="SAM" id="Phobius"/>
    </source>
</evidence>
<gene>
    <name evidence="3" type="ORF">EG19_05380</name>
</gene>
<name>A0A062XS16_9BACT</name>
<keyword evidence="4" id="KW-1185">Reference proteome</keyword>
<dbReference type="EMBL" id="JMFG01000020">
    <property type="protein sequence ID" value="KDA53633.1"/>
    <property type="molecule type" value="Genomic_DNA"/>
</dbReference>
<feature type="region of interest" description="Disordered" evidence="1">
    <location>
        <begin position="77"/>
        <end position="98"/>
    </location>
</feature>
<evidence type="ECO:0000256" key="1">
    <source>
        <dbReference type="SAM" id="MobiDB-lite"/>
    </source>
</evidence>
<organism evidence="3 4">
    <name type="scientific">Thermoanaerobaculum aquaticum</name>
    <dbReference type="NCBI Taxonomy" id="1312852"/>
    <lineage>
        <taxon>Bacteria</taxon>
        <taxon>Pseudomonadati</taxon>
        <taxon>Acidobacteriota</taxon>
        <taxon>Thermoanaerobaculia</taxon>
        <taxon>Thermoanaerobaculales</taxon>
        <taxon>Thermoanaerobaculaceae</taxon>
        <taxon>Thermoanaerobaculum</taxon>
    </lineage>
</organism>
<keyword evidence="2" id="KW-0812">Transmembrane</keyword>
<feature type="transmembrane region" description="Helical" evidence="2">
    <location>
        <begin position="12"/>
        <end position="28"/>
    </location>
</feature>
<dbReference type="Proteomes" id="UP000027284">
    <property type="component" value="Unassembled WGS sequence"/>
</dbReference>
<evidence type="ECO:0000313" key="3">
    <source>
        <dbReference type="EMBL" id="KDA53633.1"/>
    </source>
</evidence>
<accession>A0A062XS16</accession>
<keyword evidence="2" id="KW-1133">Transmembrane helix</keyword>
<dbReference type="AlphaFoldDB" id="A0A062XS16"/>
<keyword evidence="2" id="KW-0472">Membrane</keyword>
<sequence length="98" mass="10986">MMELDRFSTELLAIAATLAVVLVAIMLLRPRIFTSYLKHMTGIDLSPKDVARVYKKRGKAGVRELFLDLIIREDARSGPVITPDSPPDREVLLPPDKL</sequence>
<feature type="compositionally biased region" description="Basic and acidic residues" evidence="1">
    <location>
        <begin position="86"/>
        <end position="98"/>
    </location>
</feature>
<dbReference type="STRING" id="1312852.EG19_05380"/>